<gene>
    <name evidence="1" type="ORF">UU67_C0088G0006</name>
</gene>
<name>A0A0G0YN19_9BACT</name>
<dbReference type="EMBL" id="LCBN01000088">
    <property type="protein sequence ID" value="KKS11006.1"/>
    <property type="molecule type" value="Genomic_DNA"/>
</dbReference>
<proteinExistence type="predicted"/>
<comment type="caution">
    <text evidence="1">The sequence shown here is derived from an EMBL/GenBank/DDBJ whole genome shotgun (WGS) entry which is preliminary data.</text>
</comment>
<evidence type="ECO:0000313" key="1">
    <source>
        <dbReference type="EMBL" id="KKS11006.1"/>
    </source>
</evidence>
<feature type="non-terminal residue" evidence="1">
    <location>
        <position position="20"/>
    </location>
</feature>
<evidence type="ECO:0000313" key="2">
    <source>
        <dbReference type="Proteomes" id="UP000034753"/>
    </source>
</evidence>
<protein>
    <submittedName>
        <fullName evidence="1">Uncharacterized protein</fullName>
    </submittedName>
</protein>
<reference evidence="1 2" key="1">
    <citation type="journal article" date="2015" name="Nature">
        <title>rRNA introns, odd ribosomes, and small enigmatic genomes across a large radiation of phyla.</title>
        <authorList>
            <person name="Brown C.T."/>
            <person name="Hug L.A."/>
            <person name="Thomas B.C."/>
            <person name="Sharon I."/>
            <person name="Castelle C.J."/>
            <person name="Singh A."/>
            <person name="Wilkins M.J."/>
            <person name="Williams K.H."/>
            <person name="Banfield J.F."/>
        </authorList>
    </citation>
    <scope>NUCLEOTIDE SEQUENCE [LARGE SCALE GENOMIC DNA]</scope>
</reference>
<organism evidence="1 2">
    <name type="scientific">Candidatus Daviesbacteria bacterium GW2011_GWB1_41_5</name>
    <dbReference type="NCBI Taxonomy" id="1618429"/>
    <lineage>
        <taxon>Bacteria</taxon>
        <taxon>Candidatus Daviesiibacteriota</taxon>
    </lineage>
</organism>
<sequence length="20" mass="2229">MARVQWNSAAANKLQVLAEQ</sequence>
<accession>A0A0G0YN19</accession>
<dbReference type="AlphaFoldDB" id="A0A0G0YN19"/>
<dbReference type="Proteomes" id="UP000034753">
    <property type="component" value="Unassembled WGS sequence"/>
</dbReference>